<name>A0A1H2RK13_9FIRM</name>
<protein>
    <submittedName>
        <fullName evidence="1">Uncharacterized protein</fullName>
    </submittedName>
</protein>
<evidence type="ECO:0000313" key="1">
    <source>
        <dbReference type="EMBL" id="SDW19510.1"/>
    </source>
</evidence>
<dbReference type="RefSeq" id="WP_093750301.1">
    <property type="nucleotide sequence ID" value="NZ_BSYN01000001.1"/>
</dbReference>
<accession>A0A1H2RK13</accession>
<gene>
    <name evidence="1" type="ORF">SAMN05660923_00395</name>
</gene>
<reference evidence="1 2" key="1">
    <citation type="submission" date="2016-10" db="EMBL/GenBank/DDBJ databases">
        <authorList>
            <person name="de Groot N.N."/>
        </authorList>
    </citation>
    <scope>NUCLEOTIDE SEQUENCE [LARGE SCALE GENOMIC DNA]</scope>
    <source>
        <strain evidence="1 2">DSM 23310</strain>
    </source>
</reference>
<proteinExistence type="predicted"/>
<dbReference type="EMBL" id="FNNG01000001">
    <property type="protein sequence ID" value="SDW19510.1"/>
    <property type="molecule type" value="Genomic_DNA"/>
</dbReference>
<dbReference type="AlphaFoldDB" id="A0A1H2RK13"/>
<sequence length="73" mass="8154">MVNPLARVVMSNLTKNKEDSTPYREQGSFGNLSSREVELLKDLIKGNKQVENYTGKGNVVTLDQAVDMVKKNL</sequence>
<dbReference type="OrthoDB" id="1708259at2"/>
<dbReference type="Proteomes" id="UP000198828">
    <property type="component" value="Unassembled WGS sequence"/>
</dbReference>
<keyword evidence="2" id="KW-1185">Reference proteome</keyword>
<organism evidence="1 2">
    <name type="scientific">Tepidimicrobium xylanilyticum</name>
    <dbReference type="NCBI Taxonomy" id="1123352"/>
    <lineage>
        <taxon>Bacteria</taxon>
        <taxon>Bacillati</taxon>
        <taxon>Bacillota</taxon>
        <taxon>Tissierellia</taxon>
        <taxon>Tissierellales</taxon>
        <taxon>Tepidimicrobiaceae</taxon>
        <taxon>Tepidimicrobium</taxon>
    </lineage>
</organism>
<evidence type="ECO:0000313" key="2">
    <source>
        <dbReference type="Proteomes" id="UP000198828"/>
    </source>
</evidence>